<dbReference type="Proteomes" id="UP000198992">
    <property type="component" value="Unassembled WGS sequence"/>
</dbReference>
<dbReference type="InterPro" id="IPR018060">
    <property type="entry name" value="HTH_AraC"/>
</dbReference>
<accession>A0A1H4YWY5</accession>
<dbReference type="EMBL" id="FNTH01000001">
    <property type="protein sequence ID" value="SED22569.1"/>
    <property type="molecule type" value="Genomic_DNA"/>
</dbReference>
<evidence type="ECO:0000259" key="4">
    <source>
        <dbReference type="PROSITE" id="PS01124"/>
    </source>
</evidence>
<name>A0A1H4YWY5_9BRAD</name>
<reference evidence="5 6" key="1">
    <citation type="submission" date="2016-10" db="EMBL/GenBank/DDBJ databases">
        <authorList>
            <person name="de Groot N.N."/>
        </authorList>
    </citation>
    <scope>NUCLEOTIDE SEQUENCE [LARGE SCALE GENOMIC DNA]</scope>
    <source>
        <strain evidence="5 6">MT12</strain>
    </source>
</reference>
<dbReference type="GO" id="GO:0003700">
    <property type="term" value="F:DNA-binding transcription factor activity"/>
    <property type="evidence" value="ECO:0007669"/>
    <property type="project" value="InterPro"/>
</dbReference>
<keyword evidence="2 5" id="KW-0238">DNA-binding</keyword>
<evidence type="ECO:0000313" key="5">
    <source>
        <dbReference type="EMBL" id="SED22569.1"/>
    </source>
</evidence>
<dbReference type="InterPro" id="IPR020449">
    <property type="entry name" value="Tscrpt_reg_AraC-type_HTH"/>
</dbReference>
<keyword evidence="3" id="KW-0804">Transcription</keyword>
<dbReference type="InterPro" id="IPR018062">
    <property type="entry name" value="HTH_AraC-typ_CS"/>
</dbReference>
<dbReference type="AlphaFoldDB" id="A0A1H4YWY5"/>
<sequence>MTISGATLTGGHSHAYPANVAEARGWSSTPAPRLSDRLVQASTSEPQTTNVQSTMPCKTVKTRRTGFAGELPHAREVMMRVPGSSAFSESPTQFLPLEPGPQTTAPEPSFAADQHFHLVANSLVELLETARRELERDRELAKASLITASHILHTEIERCCVANGCPRGGLAAWQIARLQAYIDSNLHRTLHIRNLSAVARRSPAHFCRQFKMAFGEPPHAYVVRRRLERACHLMMISAASLSEIALSVGFSDQAHLCRLFRKTFGQSPASWRRERGIPGEVTSRAGADMYL</sequence>
<evidence type="ECO:0000256" key="3">
    <source>
        <dbReference type="ARBA" id="ARBA00023163"/>
    </source>
</evidence>
<dbReference type="PANTHER" id="PTHR46796:SF6">
    <property type="entry name" value="ARAC SUBFAMILY"/>
    <property type="match status" value="1"/>
</dbReference>
<evidence type="ECO:0000313" key="6">
    <source>
        <dbReference type="Proteomes" id="UP000198992"/>
    </source>
</evidence>
<dbReference type="GO" id="GO:0043565">
    <property type="term" value="F:sequence-specific DNA binding"/>
    <property type="evidence" value="ECO:0007669"/>
    <property type="project" value="InterPro"/>
</dbReference>
<keyword evidence="1" id="KW-0805">Transcription regulation</keyword>
<evidence type="ECO:0000256" key="2">
    <source>
        <dbReference type="ARBA" id="ARBA00023125"/>
    </source>
</evidence>
<dbReference type="PROSITE" id="PS01124">
    <property type="entry name" value="HTH_ARAC_FAMILY_2"/>
    <property type="match status" value="1"/>
</dbReference>
<feature type="domain" description="HTH araC/xylS-type" evidence="4">
    <location>
        <begin position="176"/>
        <end position="274"/>
    </location>
</feature>
<dbReference type="PROSITE" id="PS00041">
    <property type="entry name" value="HTH_ARAC_FAMILY_1"/>
    <property type="match status" value="1"/>
</dbReference>
<dbReference type="Gene3D" id="1.10.10.60">
    <property type="entry name" value="Homeodomain-like"/>
    <property type="match status" value="2"/>
</dbReference>
<dbReference type="InterPro" id="IPR050204">
    <property type="entry name" value="AraC_XylS_family_regulators"/>
</dbReference>
<dbReference type="PANTHER" id="PTHR46796">
    <property type="entry name" value="HTH-TYPE TRANSCRIPTIONAL ACTIVATOR RHAS-RELATED"/>
    <property type="match status" value="1"/>
</dbReference>
<gene>
    <name evidence="5" type="ORF">SAMN05444164_4141</name>
</gene>
<dbReference type="SUPFAM" id="SSF46689">
    <property type="entry name" value="Homeodomain-like"/>
    <property type="match status" value="2"/>
</dbReference>
<protein>
    <submittedName>
        <fullName evidence="5">AraC-type DNA-binding protein</fullName>
    </submittedName>
</protein>
<dbReference type="Pfam" id="PF12833">
    <property type="entry name" value="HTH_18"/>
    <property type="match status" value="1"/>
</dbReference>
<organism evidence="5 6">
    <name type="scientific">Bradyrhizobium erythrophlei</name>
    <dbReference type="NCBI Taxonomy" id="1437360"/>
    <lineage>
        <taxon>Bacteria</taxon>
        <taxon>Pseudomonadati</taxon>
        <taxon>Pseudomonadota</taxon>
        <taxon>Alphaproteobacteria</taxon>
        <taxon>Hyphomicrobiales</taxon>
        <taxon>Nitrobacteraceae</taxon>
        <taxon>Bradyrhizobium</taxon>
    </lineage>
</organism>
<evidence type="ECO:0000256" key="1">
    <source>
        <dbReference type="ARBA" id="ARBA00023015"/>
    </source>
</evidence>
<dbReference type="PRINTS" id="PR00032">
    <property type="entry name" value="HTHARAC"/>
</dbReference>
<proteinExistence type="predicted"/>
<dbReference type="InterPro" id="IPR009057">
    <property type="entry name" value="Homeodomain-like_sf"/>
</dbReference>
<dbReference type="SMART" id="SM00342">
    <property type="entry name" value="HTH_ARAC"/>
    <property type="match status" value="1"/>
</dbReference>